<protein>
    <submittedName>
        <fullName evidence="1">NAD(+) diphosphatase</fullName>
    </submittedName>
</protein>
<evidence type="ECO:0000313" key="6">
    <source>
        <dbReference type="EMBL" id="RSI98446.1"/>
    </source>
</evidence>
<dbReference type="EMBL" id="PKIE01000019">
    <property type="protein sequence ID" value="PLA59528.1"/>
    <property type="molecule type" value="Genomic_DNA"/>
</dbReference>
<evidence type="ECO:0000313" key="13">
    <source>
        <dbReference type="Proteomes" id="UP000436302"/>
    </source>
</evidence>
<evidence type="ECO:0000313" key="4">
    <source>
        <dbReference type="EMBL" id="PKZ98082.1"/>
    </source>
</evidence>
<evidence type="ECO:0000313" key="10">
    <source>
        <dbReference type="Proteomes" id="UP000234971"/>
    </source>
</evidence>
<dbReference type="EMBL" id="WIJV01000040">
    <property type="protein sequence ID" value="MQP83366.1"/>
    <property type="molecule type" value="Genomic_DNA"/>
</dbReference>
<dbReference type="Proteomes" id="UP000436302">
    <property type="component" value="Unassembled WGS sequence"/>
</dbReference>
<reference evidence="13 14" key="5">
    <citation type="submission" date="2019-10" db="EMBL/GenBank/DDBJ databases">
        <title>Streptococcus mitis of the oral and urogenital tracts.</title>
        <authorList>
            <person name="Price T."/>
            <person name="Mores C.R."/>
            <person name="Putonti C."/>
            <person name="Wolfe A.J."/>
        </authorList>
    </citation>
    <scope>NUCLEOTIDE SEQUENCE [LARGE SCALE GENOMIC DNA]</scope>
    <source>
        <strain evidence="2 14">SM09</strain>
        <strain evidence="1 13">SM39</strain>
    </source>
</reference>
<sequence length="132" mass="15075">MIYFNVLRGLDFTGKITFKNFKKEVSIFDKTMTCCPECGHPLEKKFLKDEGDIPYCSQCASFRFPVFNTAISAILFNEKHDKILLIKQYDMAEHILLAGYVSNDIHNQFLQSLKAINLASLITDMGNKIAQN</sequence>
<evidence type="ECO:0000313" key="9">
    <source>
        <dbReference type="Proteomes" id="UP000234902"/>
    </source>
</evidence>
<name>A0A110A109_STRMT</name>
<dbReference type="Proteomes" id="UP000280535">
    <property type="component" value="Unassembled WGS sequence"/>
</dbReference>
<reference evidence="11 12" key="4">
    <citation type="submission" date="2018-11" db="EMBL/GenBank/DDBJ databases">
        <title>Species Designations Belie Phenotypic and Genotypic Heterogeneity in Oral Streptococci.</title>
        <authorList>
            <person name="Velsko I."/>
        </authorList>
    </citation>
    <scope>NUCLEOTIDE SEQUENCE [LARGE SCALE GENOMIC DNA]</scope>
    <source>
        <strain evidence="7 11">BCC33</strain>
        <strain evidence="6 12">BCC49</strain>
    </source>
</reference>
<reference evidence="3" key="2">
    <citation type="submission" date="2017-04" db="EMBL/GenBank/DDBJ databases">
        <authorList>
            <person name="Afonso C.L."/>
            <person name="Miller P.J."/>
            <person name="Scott M.A."/>
            <person name="Spackman E."/>
            <person name="Goraichik I."/>
            <person name="Dimitrov K.M."/>
            <person name="Suarez D.L."/>
            <person name="Swayne D.E."/>
        </authorList>
    </citation>
    <scope>NUCLEOTIDE SEQUENCE</scope>
    <source>
        <strain evidence="3">B_5756_13</strain>
    </source>
</reference>
<dbReference type="Proteomes" id="UP000466247">
    <property type="component" value="Unassembled WGS sequence"/>
</dbReference>
<evidence type="ECO:0000313" key="3">
    <source>
        <dbReference type="EMBL" id="ORP04547.1"/>
    </source>
</evidence>
<organism evidence="6 12">
    <name type="scientific">Streptococcus mitis</name>
    <dbReference type="NCBI Taxonomy" id="28037"/>
    <lineage>
        <taxon>Bacteria</taxon>
        <taxon>Bacillati</taxon>
        <taxon>Bacillota</taxon>
        <taxon>Bacilli</taxon>
        <taxon>Lactobacillales</taxon>
        <taxon>Streptococcaceae</taxon>
        <taxon>Streptococcus</taxon>
        <taxon>Streptococcus mitis group</taxon>
    </lineage>
</organism>
<evidence type="ECO:0000313" key="7">
    <source>
        <dbReference type="EMBL" id="RSJ03049.1"/>
    </source>
</evidence>
<evidence type="ECO:0000313" key="14">
    <source>
        <dbReference type="Proteomes" id="UP000466247"/>
    </source>
</evidence>
<proteinExistence type="predicted"/>
<dbReference type="RefSeq" id="WP_009732039.1">
    <property type="nucleotide sequence ID" value="NZ_CAMHYZ010000016.1"/>
</dbReference>
<dbReference type="Proteomes" id="UP000234971">
    <property type="component" value="Unassembled WGS sequence"/>
</dbReference>
<reference evidence="9 10" key="3">
    <citation type="submission" date="2017-12" db="EMBL/GenBank/DDBJ databases">
        <title>Phylogenetic diversity of female urinary microbiome.</title>
        <authorList>
            <person name="Thomas-White K."/>
            <person name="Wolfe A.J."/>
        </authorList>
    </citation>
    <scope>NUCLEOTIDE SEQUENCE [LARGE SCALE GENOMIC DNA]</scope>
    <source>
        <strain evidence="4 9">UMB0079</strain>
        <strain evidence="5 10">UMB1341</strain>
    </source>
</reference>
<dbReference type="Proteomes" id="UP000234902">
    <property type="component" value="Unassembled WGS sequence"/>
</dbReference>
<reference evidence="3 8" key="1">
    <citation type="journal article" date="2016" name="Eur. J. Clin. Microbiol. Infect. Dis.">
        <title>Whole genome sequencing as a tool for phylogenetic analysis of clinical strains of Mitis group streptococci.</title>
        <authorList>
            <person name="Rasmussen L.H."/>
            <person name="Dargis R."/>
            <person name="Hojholt K."/>
            <person name="Christensen J.J."/>
            <person name="Skovgaard O."/>
            <person name="Justesen U.S."/>
            <person name="Rosenvinge F.S."/>
            <person name="Moser C."/>
            <person name="Lukjancenko O."/>
            <person name="Rasmussen S."/>
            <person name="Nielsen X.C."/>
        </authorList>
    </citation>
    <scope>NUCLEOTIDE SEQUENCE [LARGE SCALE GENOMIC DNA]</scope>
    <source>
        <strain evidence="3 8">B_5756_13</strain>
    </source>
</reference>
<evidence type="ECO:0000313" key="11">
    <source>
        <dbReference type="Proteomes" id="UP000268311"/>
    </source>
</evidence>
<dbReference type="EMBL" id="RJOF01000009">
    <property type="protein sequence ID" value="RSJ03049.1"/>
    <property type="molecule type" value="Genomic_DNA"/>
</dbReference>
<dbReference type="Proteomes" id="UP000193388">
    <property type="component" value="Unassembled WGS sequence"/>
</dbReference>
<dbReference type="EMBL" id="NCVM01000021">
    <property type="protein sequence ID" value="ORP04547.1"/>
    <property type="molecule type" value="Genomic_DNA"/>
</dbReference>
<evidence type="ECO:0000313" key="2">
    <source>
        <dbReference type="EMBL" id="MQQ51305.1"/>
    </source>
</evidence>
<evidence type="ECO:0000313" key="1">
    <source>
        <dbReference type="EMBL" id="MQP83366.1"/>
    </source>
</evidence>
<comment type="caution">
    <text evidence="6">The sequence shown here is derived from an EMBL/GenBank/DDBJ whole genome shotgun (WGS) entry which is preliminary data.</text>
</comment>
<gene>
    <name evidence="3" type="ORF">B7693_01425</name>
    <name evidence="5" type="ORF">CYK18_10635</name>
    <name evidence="4" type="ORF">CYK19_09005</name>
    <name evidence="7" type="ORF">D8838_08960</name>
    <name evidence="6" type="ORF">D8843_05015</name>
    <name evidence="2" type="ORF">GEZ71_09665</name>
    <name evidence="1" type="ORF">GEZ78_07260</name>
</gene>
<dbReference type="Proteomes" id="UP000268311">
    <property type="component" value="Unassembled WGS sequence"/>
</dbReference>
<dbReference type="AlphaFoldDB" id="A0A110A109"/>
<evidence type="ECO:0000313" key="8">
    <source>
        <dbReference type="Proteomes" id="UP000193388"/>
    </source>
</evidence>
<evidence type="ECO:0000313" key="12">
    <source>
        <dbReference type="Proteomes" id="UP000280535"/>
    </source>
</evidence>
<dbReference type="OrthoDB" id="9800077at2"/>
<dbReference type="EMBL" id="PKID01000011">
    <property type="protein sequence ID" value="PKZ98082.1"/>
    <property type="molecule type" value="Genomic_DNA"/>
</dbReference>
<evidence type="ECO:0000313" key="5">
    <source>
        <dbReference type="EMBL" id="PLA59528.1"/>
    </source>
</evidence>
<dbReference type="EMBL" id="RJOA01000009">
    <property type="protein sequence ID" value="RSI98446.1"/>
    <property type="molecule type" value="Genomic_DNA"/>
</dbReference>
<accession>A0A110A109</accession>
<dbReference type="EMBL" id="WIKC01000012">
    <property type="protein sequence ID" value="MQQ51305.1"/>
    <property type="molecule type" value="Genomic_DNA"/>
</dbReference>